<gene>
    <name evidence="2" type="ORF">FGM01_06770</name>
</gene>
<protein>
    <submittedName>
        <fullName evidence="2">Glycosyltransferase family 2 protein</fullName>
    </submittedName>
</protein>
<organism evidence="2 3">
    <name type="scientific">Christiangramia sabulilitoris</name>
    <dbReference type="NCBI Taxonomy" id="2583991"/>
    <lineage>
        <taxon>Bacteria</taxon>
        <taxon>Pseudomonadati</taxon>
        <taxon>Bacteroidota</taxon>
        <taxon>Flavobacteriia</taxon>
        <taxon>Flavobacteriales</taxon>
        <taxon>Flavobacteriaceae</taxon>
        <taxon>Christiangramia</taxon>
    </lineage>
</organism>
<evidence type="ECO:0000313" key="3">
    <source>
        <dbReference type="Proteomes" id="UP000315131"/>
    </source>
</evidence>
<dbReference type="InterPro" id="IPR001173">
    <property type="entry name" value="Glyco_trans_2-like"/>
</dbReference>
<dbReference type="GO" id="GO:0016758">
    <property type="term" value="F:hexosyltransferase activity"/>
    <property type="evidence" value="ECO:0007669"/>
    <property type="project" value="UniProtKB-ARBA"/>
</dbReference>
<sequence>MSEFDFSIIIPTYNRAQQISKAILSIINQSVDNWNLIIIDDGSTDNTKGEIQKFLVNDKIKYVYQQHSGVSMARNHGIKLASSDHIIFLDSDDKFYPDLIRDLTFLDHKKYDLIFWEVKKKSGETTSIWKPRKLEKIYNGIRGSFLSGSVCYRKVILESVGGFDPNIIFGENFEMGMRIAHLPDLKTITLPSIYLEYNINLGCRPNSEPSSKLKSLQYLLQKHAKIYSEDSLSHSRLLYQIGYLNERLKRREEAYEFFKLAFKKRPFYFKPFLKILHYQLKKLGLKNISC</sequence>
<reference evidence="2 3" key="1">
    <citation type="submission" date="2019-06" db="EMBL/GenBank/DDBJ databases">
        <title>Gramella sabulilitoris sp. nov., isolated from a marine sand.</title>
        <authorList>
            <person name="Yoon J.-H."/>
        </authorList>
    </citation>
    <scope>NUCLEOTIDE SEQUENCE [LARGE SCALE GENOMIC DNA]</scope>
    <source>
        <strain evidence="2 3">HSMS-1</strain>
    </source>
</reference>
<dbReference type="CDD" id="cd00761">
    <property type="entry name" value="Glyco_tranf_GTA_type"/>
    <property type="match status" value="1"/>
</dbReference>
<dbReference type="InterPro" id="IPR029044">
    <property type="entry name" value="Nucleotide-diphossugar_trans"/>
</dbReference>
<keyword evidence="3" id="KW-1185">Reference proteome</keyword>
<dbReference type="AlphaFoldDB" id="A0A550I299"/>
<dbReference type="Proteomes" id="UP000315131">
    <property type="component" value="Unassembled WGS sequence"/>
</dbReference>
<evidence type="ECO:0000259" key="1">
    <source>
        <dbReference type="Pfam" id="PF00535"/>
    </source>
</evidence>
<dbReference type="PANTHER" id="PTHR22916">
    <property type="entry name" value="GLYCOSYLTRANSFERASE"/>
    <property type="match status" value="1"/>
</dbReference>
<evidence type="ECO:0000313" key="2">
    <source>
        <dbReference type="EMBL" id="TRO65103.1"/>
    </source>
</evidence>
<dbReference type="SUPFAM" id="SSF53448">
    <property type="entry name" value="Nucleotide-diphospho-sugar transferases"/>
    <property type="match status" value="1"/>
</dbReference>
<comment type="caution">
    <text evidence="2">The sequence shown here is derived from an EMBL/GenBank/DDBJ whole genome shotgun (WGS) entry which is preliminary data.</text>
</comment>
<dbReference type="Pfam" id="PF00535">
    <property type="entry name" value="Glycos_transf_2"/>
    <property type="match status" value="1"/>
</dbReference>
<name>A0A550I299_9FLAO</name>
<dbReference type="RefSeq" id="WP_143410397.1">
    <property type="nucleotide sequence ID" value="NZ_VHSF01000002.1"/>
</dbReference>
<proteinExistence type="predicted"/>
<dbReference type="OrthoDB" id="597270at2"/>
<keyword evidence="2" id="KW-0808">Transferase</keyword>
<dbReference type="Gene3D" id="3.90.550.10">
    <property type="entry name" value="Spore Coat Polysaccharide Biosynthesis Protein SpsA, Chain A"/>
    <property type="match status" value="1"/>
</dbReference>
<feature type="domain" description="Glycosyltransferase 2-like" evidence="1">
    <location>
        <begin position="7"/>
        <end position="141"/>
    </location>
</feature>
<dbReference type="PANTHER" id="PTHR22916:SF3">
    <property type="entry name" value="UDP-GLCNAC:BETAGAL BETA-1,3-N-ACETYLGLUCOSAMINYLTRANSFERASE-LIKE PROTEIN 1"/>
    <property type="match status" value="1"/>
</dbReference>
<dbReference type="EMBL" id="VHSF01000002">
    <property type="protein sequence ID" value="TRO65103.1"/>
    <property type="molecule type" value="Genomic_DNA"/>
</dbReference>
<accession>A0A550I299</accession>